<sequence length="45" mass="5182">MVGRLSRRIALKETGKRKVFNEGHIDWLDSWSDNLGGAHWANVLF</sequence>
<comment type="caution">
    <text evidence="1">The sequence shown here is derived from an EMBL/GenBank/DDBJ whole genome shotgun (WGS) entry which is preliminary data.</text>
</comment>
<evidence type="ECO:0000313" key="2">
    <source>
        <dbReference type="Proteomes" id="UP000076858"/>
    </source>
</evidence>
<protein>
    <submittedName>
        <fullName evidence="1">Uncharacterized protein</fullName>
    </submittedName>
</protein>
<name>A0A165AI21_9CRUS</name>
<dbReference type="Proteomes" id="UP000076858">
    <property type="component" value="Unassembled WGS sequence"/>
</dbReference>
<keyword evidence="2" id="KW-1185">Reference proteome</keyword>
<organism evidence="1 2">
    <name type="scientific">Daphnia magna</name>
    <dbReference type="NCBI Taxonomy" id="35525"/>
    <lineage>
        <taxon>Eukaryota</taxon>
        <taxon>Metazoa</taxon>
        <taxon>Ecdysozoa</taxon>
        <taxon>Arthropoda</taxon>
        <taxon>Crustacea</taxon>
        <taxon>Branchiopoda</taxon>
        <taxon>Diplostraca</taxon>
        <taxon>Cladocera</taxon>
        <taxon>Anomopoda</taxon>
        <taxon>Daphniidae</taxon>
        <taxon>Daphnia</taxon>
    </lineage>
</organism>
<dbReference type="AlphaFoldDB" id="A0A165AI21"/>
<gene>
    <name evidence="1" type="ORF">APZ42_016603</name>
</gene>
<evidence type="ECO:0000313" key="1">
    <source>
        <dbReference type="EMBL" id="KZS17684.1"/>
    </source>
</evidence>
<proteinExistence type="predicted"/>
<dbReference type="EMBL" id="LRGB01000626">
    <property type="protein sequence ID" value="KZS17684.1"/>
    <property type="molecule type" value="Genomic_DNA"/>
</dbReference>
<accession>A0A165AI21</accession>
<reference evidence="1 2" key="1">
    <citation type="submission" date="2016-03" db="EMBL/GenBank/DDBJ databases">
        <title>EvidentialGene: Evidence-directed Construction of Genes on Genomes.</title>
        <authorList>
            <person name="Gilbert D.G."/>
            <person name="Choi J.-H."/>
            <person name="Mockaitis K."/>
            <person name="Colbourne J."/>
            <person name="Pfrender M."/>
        </authorList>
    </citation>
    <scope>NUCLEOTIDE SEQUENCE [LARGE SCALE GENOMIC DNA]</scope>
    <source>
        <strain evidence="1 2">Xinb3</strain>
        <tissue evidence="1">Complete organism</tissue>
    </source>
</reference>